<accession>A0A1J7IV27</accession>
<evidence type="ECO:0000313" key="2">
    <source>
        <dbReference type="Proteomes" id="UP000182658"/>
    </source>
</evidence>
<dbReference type="AlphaFoldDB" id="A0A1J7IV27"/>
<evidence type="ECO:0000313" key="1">
    <source>
        <dbReference type="EMBL" id="OIW31535.1"/>
    </source>
</evidence>
<name>A0A1J7IV27_9PEZI</name>
<gene>
    <name evidence="1" type="ORF">CONLIGDRAFT_641337</name>
</gene>
<dbReference type="EMBL" id="KV875095">
    <property type="protein sequence ID" value="OIW31535.1"/>
    <property type="molecule type" value="Genomic_DNA"/>
</dbReference>
<proteinExistence type="predicted"/>
<organism evidence="1 2">
    <name type="scientific">Coniochaeta ligniaria NRRL 30616</name>
    <dbReference type="NCBI Taxonomy" id="1408157"/>
    <lineage>
        <taxon>Eukaryota</taxon>
        <taxon>Fungi</taxon>
        <taxon>Dikarya</taxon>
        <taxon>Ascomycota</taxon>
        <taxon>Pezizomycotina</taxon>
        <taxon>Sordariomycetes</taxon>
        <taxon>Sordariomycetidae</taxon>
        <taxon>Coniochaetales</taxon>
        <taxon>Coniochaetaceae</taxon>
        <taxon>Coniochaeta</taxon>
    </lineage>
</organism>
<keyword evidence="2" id="KW-1185">Reference proteome</keyword>
<dbReference type="InParanoid" id="A0A1J7IV27"/>
<reference evidence="1 2" key="1">
    <citation type="submission" date="2016-10" db="EMBL/GenBank/DDBJ databases">
        <title>Draft genome sequence of Coniochaeta ligniaria NRRL30616, a lignocellulolytic fungus for bioabatement of inhibitors in plant biomass hydrolysates.</title>
        <authorList>
            <consortium name="DOE Joint Genome Institute"/>
            <person name="Jimenez D.J."/>
            <person name="Hector R.E."/>
            <person name="Riley R."/>
            <person name="Sun H."/>
            <person name="Grigoriev I.V."/>
            <person name="Van Elsas J.D."/>
            <person name="Nichols N.N."/>
        </authorList>
    </citation>
    <scope>NUCLEOTIDE SEQUENCE [LARGE SCALE GENOMIC DNA]</scope>
    <source>
        <strain evidence="1 2">NRRL 30616</strain>
    </source>
</reference>
<protein>
    <submittedName>
        <fullName evidence="1">Uncharacterized protein</fullName>
    </submittedName>
</protein>
<dbReference type="Proteomes" id="UP000182658">
    <property type="component" value="Unassembled WGS sequence"/>
</dbReference>
<sequence>MVRFRHSYASAIKAGKQDGMRKGHMVVDIRGLNLVTTCRPTGSQSSNLPHLPHLGNLPNTHIAVKILTSPFSPSDLSQTSSTELLNQTRHHVKSLWFSLSLSGRMRPAQGRRWSGGNYPGGNYPGGNYPGGNYLPYTNNGFPSQLGWSGGNYHGGNYHGGNHHGGNYLPYANNGITLGLRRYPIYGNNAFSTHPDYHSGSYSLGSYPTYVNNGYHTHPGMNGIDSFASVVLVGILAGRFFLSTTQMRAHQNQLAVQAFDVVMLPCAGVKDAKRALMIVLPEDGEHCNVKPPVIKKPAEINDDLIQSLVDTLKRIVEQSGAEDVELGEFIARSCEDAFKKPLTAMEAGSLVQEDVDFATLQLLADSSKPLLVWPDEDFSRYMERLQHRHGKTRPKLSAGRAASMFLPPQAYNTCSSFLLTPTGSHDLY</sequence>
<dbReference type="OrthoDB" id="10675112at2759"/>